<dbReference type="Gene3D" id="3.10.580.10">
    <property type="entry name" value="CBS-domain"/>
    <property type="match status" value="1"/>
</dbReference>
<keyword evidence="8" id="KW-0472">Membrane</keyword>
<dbReference type="OrthoDB" id="9802264at2"/>
<reference evidence="11 12" key="1">
    <citation type="submission" date="2012-09" db="EMBL/GenBank/DDBJ databases">
        <title>The Genome Sequence of Alloiococcus otitis ATCC 51267.</title>
        <authorList>
            <consortium name="The Broad Institute Genome Sequencing Platform"/>
            <person name="Earl A."/>
            <person name="Ward D."/>
            <person name="Feldgarden M."/>
            <person name="Gevers D."/>
            <person name="Huys G."/>
            <person name="Walker B."/>
            <person name="Young S.K."/>
            <person name="Zeng Q."/>
            <person name="Gargeya S."/>
            <person name="Fitzgerald M."/>
            <person name="Haas B."/>
            <person name="Abouelleil A."/>
            <person name="Alvarado L."/>
            <person name="Arachchi H.M."/>
            <person name="Berlin A.M."/>
            <person name="Chapman S.B."/>
            <person name="Goldberg J."/>
            <person name="Griggs A."/>
            <person name="Gujja S."/>
            <person name="Hansen M."/>
            <person name="Howarth C."/>
            <person name="Imamovic A."/>
            <person name="Larimer J."/>
            <person name="McCowen C."/>
            <person name="Montmayeur A."/>
            <person name="Murphy C."/>
            <person name="Neiman D."/>
            <person name="Pearson M."/>
            <person name="Priest M."/>
            <person name="Roberts A."/>
            <person name="Saif S."/>
            <person name="Shea T."/>
            <person name="Sisk P."/>
            <person name="Sykes S."/>
            <person name="Wortman J."/>
            <person name="Nusbaum C."/>
            <person name="Birren B."/>
        </authorList>
    </citation>
    <scope>NUCLEOTIDE SEQUENCE [LARGE SCALE GENOMIC DNA]</scope>
    <source>
        <strain evidence="11 12">ATCC 51267</strain>
    </source>
</reference>
<dbReference type="SMART" id="SM00382">
    <property type="entry name" value="AAA"/>
    <property type="match status" value="1"/>
</dbReference>
<evidence type="ECO:0000256" key="2">
    <source>
        <dbReference type="ARBA" id="ARBA00022448"/>
    </source>
</evidence>
<protein>
    <recommendedName>
        <fullName evidence="8">Quaternary amine transport ATP-binding protein</fullName>
        <ecNumber evidence="8">7.6.2.9</ecNumber>
    </recommendedName>
</protein>
<keyword evidence="8" id="KW-0997">Cell inner membrane</keyword>
<dbReference type="STRING" id="883081.HMPREF9698_00218"/>
<dbReference type="Gene3D" id="3.40.50.300">
    <property type="entry name" value="P-loop containing nucleotide triphosphate hydrolases"/>
    <property type="match status" value="1"/>
</dbReference>
<dbReference type="eggNOG" id="COG1125">
    <property type="taxonomic scope" value="Bacteria"/>
</dbReference>
<dbReference type="EMBL" id="AGXA01000004">
    <property type="protein sequence ID" value="EKU94186.1"/>
    <property type="molecule type" value="Genomic_DNA"/>
</dbReference>
<keyword evidence="4 8" id="KW-0547">Nucleotide-binding</keyword>
<dbReference type="RefSeq" id="WP_003776471.1">
    <property type="nucleotide sequence ID" value="NZ_JH992957.1"/>
</dbReference>
<comment type="subunit">
    <text evidence="8">The complex is probably composed of two ATP-binding proteins, two transmembrane proteins and a solute-binding protein.</text>
</comment>
<dbReference type="InterPro" id="IPR017871">
    <property type="entry name" value="ABC_transporter-like_CS"/>
</dbReference>
<dbReference type="Pfam" id="PF00005">
    <property type="entry name" value="ABC_tran"/>
    <property type="match status" value="1"/>
</dbReference>
<dbReference type="GO" id="GO:0006865">
    <property type="term" value="P:amino acid transport"/>
    <property type="evidence" value="ECO:0007669"/>
    <property type="project" value="UniProtKB-UniRule"/>
</dbReference>
<dbReference type="PATRIC" id="fig|883081.3.peg.219"/>
<dbReference type="PANTHER" id="PTHR43117:SF3">
    <property type="entry name" value="CHOLINE TRANSPORT ATP-BINDING PROTEIN OPUBA"/>
    <property type="match status" value="1"/>
</dbReference>
<dbReference type="PROSITE" id="PS00211">
    <property type="entry name" value="ABC_TRANSPORTER_1"/>
    <property type="match status" value="1"/>
</dbReference>
<dbReference type="InterPro" id="IPR005892">
    <property type="entry name" value="Gly-betaine_transp_ATP-bd"/>
</dbReference>
<comment type="subcellular location">
    <subcellularLocation>
        <location evidence="8">Cell inner membrane</location>
        <topology evidence="8">Peripheral membrane protein</topology>
    </subcellularLocation>
</comment>
<dbReference type="InterPro" id="IPR000644">
    <property type="entry name" value="CBS_dom"/>
</dbReference>
<organism evidence="11 12">
    <name type="scientific">Alloiococcus otitis ATCC 51267</name>
    <dbReference type="NCBI Taxonomy" id="883081"/>
    <lineage>
        <taxon>Bacteria</taxon>
        <taxon>Bacillati</taxon>
        <taxon>Bacillota</taxon>
        <taxon>Bacilli</taxon>
        <taxon>Lactobacillales</taxon>
        <taxon>Carnobacteriaceae</taxon>
        <taxon>Alloiococcus</taxon>
    </lineage>
</organism>
<proteinExistence type="inferred from homology"/>
<dbReference type="GO" id="GO:0005524">
    <property type="term" value="F:ATP binding"/>
    <property type="evidence" value="ECO:0007669"/>
    <property type="project" value="UniProtKB-UniRule"/>
</dbReference>
<keyword evidence="8" id="KW-1003">Cell membrane</keyword>
<dbReference type="PANTHER" id="PTHR43117">
    <property type="entry name" value="OSMOPROTECTANT IMPORT ATP-BINDING PROTEIN OSMV"/>
    <property type="match status" value="1"/>
</dbReference>
<evidence type="ECO:0000313" key="12">
    <source>
        <dbReference type="Proteomes" id="UP000009875"/>
    </source>
</evidence>
<keyword evidence="12" id="KW-1185">Reference proteome</keyword>
<dbReference type="FunFam" id="3.40.50.300:FF:000425">
    <property type="entry name" value="Probable ABC transporter, ATP-binding subunit"/>
    <property type="match status" value="1"/>
</dbReference>
<evidence type="ECO:0000256" key="1">
    <source>
        <dbReference type="ARBA" id="ARBA00005417"/>
    </source>
</evidence>
<comment type="caution">
    <text evidence="11">The sequence shown here is derived from an EMBL/GenBank/DDBJ whole genome shotgun (WGS) entry which is preliminary data.</text>
</comment>
<dbReference type="InterPro" id="IPR003593">
    <property type="entry name" value="AAA+_ATPase"/>
</dbReference>
<comment type="catalytic activity">
    <reaction evidence="8">
        <text>a quaternary ammonium(out) + ATP + H2O = a quaternary ammonium(in) + ADP + phosphate + H(+)</text>
        <dbReference type="Rhea" id="RHEA:11036"/>
        <dbReference type="ChEBI" id="CHEBI:15377"/>
        <dbReference type="ChEBI" id="CHEBI:15378"/>
        <dbReference type="ChEBI" id="CHEBI:30616"/>
        <dbReference type="ChEBI" id="CHEBI:35267"/>
        <dbReference type="ChEBI" id="CHEBI:43474"/>
        <dbReference type="ChEBI" id="CHEBI:456216"/>
    </reaction>
</comment>
<gene>
    <name evidence="11" type="ORF">HMPREF9698_00218</name>
</gene>
<feature type="domain" description="ABC transporter" evidence="9">
    <location>
        <begin position="2"/>
        <end position="237"/>
    </location>
</feature>
<keyword evidence="2 8" id="KW-0813">Transport</keyword>
<evidence type="ECO:0000256" key="5">
    <source>
        <dbReference type="ARBA" id="ARBA00022840"/>
    </source>
</evidence>
<name>K9EE71_9LACT</name>
<evidence type="ECO:0000256" key="4">
    <source>
        <dbReference type="ARBA" id="ARBA00022741"/>
    </source>
</evidence>
<comment type="similarity">
    <text evidence="1 8">Belongs to the ABC transporter superfamily.</text>
</comment>
<dbReference type="AlphaFoldDB" id="K9EE71"/>
<dbReference type="PROSITE" id="PS51371">
    <property type="entry name" value="CBS"/>
    <property type="match status" value="1"/>
</dbReference>
<evidence type="ECO:0000256" key="3">
    <source>
        <dbReference type="ARBA" id="ARBA00022737"/>
    </source>
</evidence>
<dbReference type="CDD" id="cd03295">
    <property type="entry name" value="ABC_OpuCA_Osmoprotection"/>
    <property type="match status" value="1"/>
</dbReference>
<evidence type="ECO:0000259" key="10">
    <source>
        <dbReference type="PROSITE" id="PS51371"/>
    </source>
</evidence>
<dbReference type="GO" id="GO:0015418">
    <property type="term" value="F:ABC-type quaternary ammonium compound transporting activity"/>
    <property type="evidence" value="ECO:0007669"/>
    <property type="project" value="UniProtKB-EC"/>
</dbReference>
<keyword evidence="5 8" id="KW-0067">ATP-binding</keyword>
<evidence type="ECO:0000256" key="7">
    <source>
        <dbReference type="PROSITE-ProRule" id="PRU00703"/>
    </source>
</evidence>
<dbReference type="SMART" id="SM00116">
    <property type="entry name" value="CBS"/>
    <property type="match status" value="2"/>
</dbReference>
<dbReference type="InterPro" id="IPR003439">
    <property type="entry name" value="ABC_transporter-like_ATP-bd"/>
</dbReference>
<dbReference type="GO" id="GO:0005886">
    <property type="term" value="C:plasma membrane"/>
    <property type="evidence" value="ECO:0007669"/>
    <property type="project" value="UniProtKB-SubCell"/>
</dbReference>
<dbReference type="InterPro" id="IPR027417">
    <property type="entry name" value="P-loop_NTPase"/>
</dbReference>
<evidence type="ECO:0000259" key="9">
    <source>
        <dbReference type="PROSITE" id="PS50893"/>
    </source>
</evidence>
<dbReference type="InterPro" id="IPR046342">
    <property type="entry name" value="CBS_dom_sf"/>
</dbReference>
<feature type="domain" description="CBS" evidence="10">
    <location>
        <begin position="255"/>
        <end position="313"/>
    </location>
</feature>
<dbReference type="Pfam" id="PF00571">
    <property type="entry name" value="CBS"/>
    <property type="match status" value="2"/>
</dbReference>
<sequence length="393" mass="44031">MIEFKNISKVYGDGTRAVDNLNLTIESGELVVFIGTSGSGKTTSMRMVNRMIDPTEGDVLIDGENIKDKDPVDLRRGIGYVIQQTGLMPHMTVYENIVLVPKLLKWDEKDMQDKARELLEAVDMNPDDYLDRYPSELSGGQQQRVGVIRALAADQEIILMDEPFGALDPITREALQDLVIQLQKDYDRTVIFVTHDMDEALDLADKVAIMSEGKLIQYDTPHNIVANPANDFVKELIGEDRLSKAGNDQLVADVMSTDPVTVQLGTSISDAVAVMRDKRLTNLIVTDDNNIVYGVLYLEKINQANKDKLVDDVMELPKTYIKPNSYIREIAEKMLKRGGKFELVLEDDYSLQGYLTHTDLVEVVYHSIWGGESPKDQGKDGLQDYNAAKLEQA</sequence>
<evidence type="ECO:0000256" key="6">
    <source>
        <dbReference type="ARBA" id="ARBA00023122"/>
    </source>
</evidence>
<dbReference type="Proteomes" id="UP000009875">
    <property type="component" value="Unassembled WGS sequence"/>
</dbReference>
<dbReference type="GO" id="GO:0031460">
    <property type="term" value="P:glycine betaine transport"/>
    <property type="evidence" value="ECO:0007669"/>
    <property type="project" value="InterPro"/>
</dbReference>
<dbReference type="EC" id="7.6.2.9" evidence="8"/>
<dbReference type="NCBIfam" id="TIGR01186">
    <property type="entry name" value="proV"/>
    <property type="match status" value="1"/>
</dbReference>
<dbReference type="HOGENOM" id="CLU_000604_2_2_9"/>
<evidence type="ECO:0000256" key="8">
    <source>
        <dbReference type="RuleBase" id="RU369116"/>
    </source>
</evidence>
<keyword evidence="3" id="KW-0677">Repeat</keyword>
<evidence type="ECO:0000313" key="11">
    <source>
        <dbReference type="EMBL" id="EKU94186.1"/>
    </source>
</evidence>
<dbReference type="SUPFAM" id="SSF52540">
    <property type="entry name" value="P-loop containing nucleoside triphosphate hydrolases"/>
    <property type="match status" value="1"/>
</dbReference>
<keyword evidence="6 7" id="KW-0129">CBS domain</keyword>
<dbReference type="SUPFAM" id="SSF54631">
    <property type="entry name" value="CBS-domain pair"/>
    <property type="match status" value="1"/>
</dbReference>
<accession>K9EE71</accession>
<dbReference type="PROSITE" id="PS50893">
    <property type="entry name" value="ABC_TRANSPORTER_2"/>
    <property type="match status" value="1"/>
</dbReference>
<dbReference type="GO" id="GO:0016887">
    <property type="term" value="F:ATP hydrolysis activity"/>
    <property type="evidence" value="ECO:0007669"/>
    <property type="project" value="UniProtKB-UniRule"/>
</dbReference>